<feature type="domain" description="Carboxylesterase type B" evidence="6">
    <location>
        <begin position="39"/>
        <end position="538"/>
    </location>
</feature>
<gene>
    <name evidence="7" type="primary">EST6_34</name>
    <name evidence="7" type="ORF">CM83_62200</name>
</gene>
<evidence type="ECO:0000256" key="4">
    <source>
        <dbReference type="ARBA" id="ARBA00023180"/>
    </source>
</evidence>
<evidence type="ECO:0000313" key="7">
    <source>
        <dbReference type="EMBL" id="JAG16970.1"/>
    </source>
</evidence>
<feature type="non-terminal residue" evidence="7">
    <location>
        <position position="1"/>
    </location>
</feature>
<dbReference type="EC" id="3.1.1.-" evidence="5"/>
<keyword evidence="3 5" id="KW-0378">Hydrolase</keyword>
<keyword evidence="4" id="KW-0325">Glycoprotein</keyword>
<dbReference type="PROSITE" id="PS00122">
    <property type="entry name" value="CARBOXYLESTERASE_B_1"/>
    <property type="match status" value="1"/>
</dbReference>
<dbReference type="InterPro" id="IPR002018">
    <property type="entry name" value="CarbesteraseB"/>
</dbReference>
<organism evidence="7">
    <name type="scientific">Lygus hesperus</name>
    <name type="common">Western plant bug</name>
    <dbReference type="NCBI Taxonomy" id="30085"/>
    <lineage>
        <taxon>Eukaryota</taxon>
        <taxon>Metazoa</taxon>
        <taxon>Ecdysozoa</taxon>
        <taxon>Arthropoda</taxon>
        <taxon>Hexapoda</taxon>
        <taxon>Insecta</taxon>
        <taxon>Pterygota</taxon>
        <taxon>Neoptera</taxon>
        <taxon>Paraneoptera</taxon>
        <taxon>Hemiptera</taxon>
        <taxon>Heteroptera</taxon>
        <taxon>Panheteroptera</taxon>
        <taxon>Cimicomorpha</taxon>
        <taxon>Miridae</taxon>
        <taxon>Mirini</taxon>
        <taxon>Lygus</taxon>
    </lineage>
</organism>
<evidence type="ECO:0000256" key="3">
    <source>
        <dbReference type="ARBA" id="ARBA00022801"/>
    </source>
</evidence>
<dbReference type="Gene3D" id="3.40.50.1820">
    <property type="entry name" value="alpha/beta hydrolase"/>
    <property type="match status" value="1"/>
</dbReference>
<keyword evidence="2" id="KW-0719">Serine esterase</keyword>
<dbReference type="Pfam" id="PF00135">
    <property type="entry name" value="COesterase"/>
    <property type="match status" value="1"/>
</dbReference>
<proteinExistence type="inferred from homology"/>
<protein>
    <recommendedName>
        <fullName evidence="5">Carboxylic ester hydrolase</fullName>
        <ecNumber evidence="5">3.1.1.-</ecNumber>
    </recommendedName>
</protein>
<comment type="similarity">
    <text evidence="1 5">Belongs to the type-B carboxylesterase/lipase family.</text>
</comment>
<dbReference type="ESTHER" id="lyghe-a0a0a9xin7">
    <property type="family name" value="Carb_B_Arthropoda"/>
</dbReference>
<dbReference type="GO" id="GO:0052689">
    <property type="term" value="F:carboxylic ester hydrolase activity"/>
    <property type="evidence" value="ECO:0007669"/>
    <property type="project" value="UniProtKB-KW"/>
</dbReference>
<evidence type="ECO:0000256" key="1">
    <source>
        <dbReference type="ARBA" id="ARBA00005964"/>
    </source>
</evidence>
<dbReference type="InterPro" id="IPR019819">
    <property type="entry name" value="Carboxylesterase_B_CS"/>
</dbReference>
<reference evidence="7" key="1">
    <citation type="journal article" date="2014" name="PLoS ONE">
        <title>Transcriptome-Based Identification of ABC Transporters in the Western Tarnished Plant Bug Lygus hesperus.</title>
        <authorList>
            <person name="Hull J.J."/>
            <person name="Chaney K."/>
            <person name="Geib S.M."/>
            <person name="Fabrick J.A."/>
            <person name="Brent C.S."/>
            <person name="Walsh D."/>
            <person name="Lavine L.C."/>
        </authorList>
    </citation>
    <scope>NUCLEOTIDE SEQUENCE</scope>
</reference>
<evidence type="ECO:0000259" key="6">
    <source>
        <dbReference type="Pfam" id="PF00135"/>
    </source>
</evidence>
<dbReference type="PANTHER" id="PTHR11559">
    <property type="entry name" value="CARBOXYLESTERASE"/>
    <property type="match status" value="1"/>
</dbReference>
<name>A0A0A9XIN7_LYGHE</name>
<evidence type="ECO:0000256" key="2">
    <source>
        <dbReference type="ARBA" id="ARBA00022487"/>
    </source>
</evidence>
<dbReference type="EMBL" id="GBHO01026634">
    <property type="protein sequence ID" value="JAG16970.1"/>
    <property type="molecule type" value="Transcribed_RNA"/>
</dbReference>
<dbReference type="SUPFAM" id="SSF53474">
    <property type="entry name" value="alpha/beta-Hydrolases"/>
    <property type="match status" value="1"/>
</dbReference>
<sequence length="563" mass="63670">ELLLTLEFRRRFVQQIDEMWSLCVSTILLQGCISQNLDGPIVDTPQGRALGWERMSRDGRPYQAWTRIPYAQPPVGKLRFMPPKLAKEWTGTLNATADIPVCLQPVTKNTTTGSEDCLYLNVYRPKARSDQALPVLFYVHAGAYHDENIGPREIADYLMDEDVILVAIHYRVNFFGFMTLGDTIFPGNFGLKDQLTALRWVKKNIASFGGDPNSVTLFGQSSGGECVHQLLRSPLVEKEGLATRGVSDSGTINHMNSPMDADKARENTLNIIRGVGCDRSCSEEIRKCLQTVDAATLMEVYMDNYPTEIAPLPLAPVIEPEDAEDNVIPEDLSLRKSSKPWMTSTANGEGCLFMRMGYPSWFEKVRNNLTGYLESSIIDQHTTDLTVIREGARLLEKYYFPVMEPLENFTTEFDKMTGDNRFIYPYLFNIEKEKNNGPTWAFRNEYKGELSGISPSGEIELVDDVAGHADTIKYYFNKRSTFPSVSPIETPADKAVSKRLIKYLVNFANYSNPTPPGSPFIWEQYKSNEIMRLTKNGDFMADANYLSKLKTVLKLWSYAIGWK</sequence>
<dbReference type="InterPro" id="IPR029058">
    <property type="entry name" value="AB_hydrolase_fold"/>
</dbReference>
<reference evidence="7" key="2">
    <citation type="submission" date="2014-07" db="EMBL/GenBank/DDBJ databases">
        <authorList>
            <person name="Hull J."/>
        </authorList>
    </citation>
    <scope>NUCLEOTIDE SEQUENCE</scope>
</reference>
<dbReference type="AlphaFoldDB" id="A0A0A9XIN7"/>
<accession>A0A0A9XIN7</accession>
<dbReference type="InterPro" id="IPR050309">
    <property type="entry name" value="Type-B_Carboxylest/Lipase"/>
</dbReference>
<evidence type="ECO:0000256" key="5">
    <source>
        <dbReference type="RuleBase" id="RU361235"/>
    </source>
</evidence>
<dbReference type="PROSITE" id="PS00941">
    <property type="entry name" value="CARBOXYLESTERASE_B_2"/>
    <property type="match status" value="1"/>
</dbReference>
<dbReference type="InterPro" id="IPR019826">
    <property type="entry name" value="Carboxylesterase_B_AS"/>
</dbReference>